<sequence length="59" mass="6208">MAHKIDPELCIGCGACASVCPTNCIEPTEDGKYYIRPEDCIDCGACVEVCPTDAISPEG</sequence>
<name>A0A420W603_9BACT</name>
<dbReference type="InterPro" id="IPR017900">
    <property type="entry name" value="4Fe4S_Fe_S_CS"/>
</dbReference>
<keyword evidence="8" id="KW-1185">Reference proteome</keyword>
<proteinExistence type="predicted"/>
<dbReference type="OrthoDB" id="9803397at2"/>
<evidence type="ECO:0000256" key="1">
    <source>
        <dbReference type="ARBA" id="ARBA00022485"/>
    </source>
</evidence>
<dbReference type="Gene3D" id="3.30.70.20">
    <property type="match status" value="2"/>
</dbReference>
<dbReference type="GO" id="GO:0051539">
    <property type="term" value="F:4 iron, 4 sulfur cluster binding"/>
    <property type="evidence" value="ECO:0007669"/>
    <property type="project" value="UniProtKB-KW"/>
</dbReference>
<evidence type="ECO:0000259" key="6">
    <source>
        <dbReference type="PROSITE" id="PS51379"/>
    </source>
</evidence>
<keyword evidence="1" id="KW-0004">4Fe-4S</keyword>
<keyword evidence="4 5" id="KW-0411">Iron-sulfur</keyword>
<evidence type="ECO:0000256" key="3">
    <source>
        <dbReference type="ARBA" id="ARBA00023004"/>
    </source>
</evidence>
<organism evidence="7 8">
    <name type="scientific">Thermovibrio guaymasensis</name>
    <dbReference type="NCBI Taxonomy" id="240167"/>
    <lineage>
        <taxon>Bacteria</taxon>
        <taxon>Pseudomonadati</taxon>
        <taxon>Aquificota</taxon>
        <taxon>Aquificia</taxon>
        <taxon>Desulfurobacteriales</taxon>
        <taxon>Desulfurobacteriaceae</taxon>
        <taxon>Thermovibrio</taxon>
    </lineage>
</organism>
<evidence type="ECO:0000256" key="4">
    <source>
        <dbReference type="ARBA" id="ARBA00023014"/>
    </source>
</evidence>
<keyword evidence="5" id="KW-0249">Electron transport</keyword>
<dbReference type="EMBL" id="RBIE01000003">
    <property type="protein sequence ID" value="RKQ60580.1"/>
    <property type="molecule type" value="Genomic_DNA"/>
</dbReference>
<feature type="domain" description="4Fe-4S ferredoxin-type" evidence="6">
    <location>
        <begin position="1"/>
        <end position="30"/>
    </location>
</feature>
<dbReference type="PANTHER" id="PTHR24960:SF79">
    <property type="entry name" value="PHOTOSYSTEM I IRON-SULFUR CENTER"/>
    <property type="match status" value="1"/>
</dbReference>
<accession>A0A420W603</accession>
<dbReference type="PANTHER" id="PTHR24960">
    <property type="entry name" value="PHOTOSYSTEM I IRON-SULFUR CENTER-RELATED"/>
    <property type="match status" value="1"/>
</dbReference>
<dbReference type="AlphaFoldDB" id="A0A420W603"/>
<feature type="domain" description="4Fe-4S ferredoxin-type" evidence="6">
    <location>
        <begin position="31"/>
        <end position="59"/>
    </location>
</feature>
<dbReference type="PROSITE" id="PS51379">
    <property type="entry name" value="4FE4S_FER_2"/>
    <property type="match status" value="2"/>
</dbReference>
<dbReference type="InterPro" id="IPR017896">
    <property type="entry name" value="4Fe4S_Fe-S-bd"/>
</dbReference>
<keyword evidence="2 5" id="KW-0479">Metal-binding</keyword>
<dbReference type="PRINTS" id="PR00352">
    <property type="entry name" value="3FE4SFRDOXIN"/>
</dbReference>
<dbReference type="PROSITE" id="PS00198">
    <property type="entry name" value="4FE4S_FER_1"/>
    <property type="match status" value="1"/>
</dbReference>
<dbReference type="SUPFAM" id="SSF54862">
    <property type="entry name" value="4Fe-4S ferredoxins"/>
    <property type="match status" value="1"/>
</dbReference>
<keyword evidence="5" id="KW-0813">Transport</keyword>
<evidence type="ECO:0000256" key="5">
    <source>
        <dbReference type="RuleBase" id="RU368020"/>
    </source>
</evidence>
<protein>
    <recommendedName>
        <fullName evidence="5">Ferredoxin</fullName>
    </recommendedName>
</protein>
<comment type="function">
    <text evidence="5">Ferredoxins are iron-sulfur proteins that transfer electrons in a wide variety of metabolic reactions.</text>
</comment>
<gene>
    <name evidence="7" type="ORF">C7457_1402</name>
</gene>
<dbReference type="Pfam" id="PF12838">
    <property type="entry name" value="Fer4_7"/>
    <property type="match status" value="1"/>
</dbReference>
<dbReference type="InterPro" id="IPR050157">
    <property type="entry name" value="PSI_iron-sulfur_center"/>
</dbReference>
<evidence type="ECO:0000256" key="2">
    <source>
        <dbReference type="ARBA" id="ARBA00022723"/>
    </source>
</evidence>
<dbReference type="Proteomes" id="UP000280881">
    <property type="component" value="Unassembled WGS sequence"/>
</dbReference>
<dbReference type="InterPro" id="IPR001080">
    <property type="entry name" value="3Fe4S_ferredoxin"/>
</dbReference>
<dbReference type="GO" id="GO:0009055">
    <property type="term" value="F:electron transfer activity"/>
    <property type="evidence" value="ECO:0007669"/>
    <property type="project" value="UniProtKB-UniRule"/>
</dbReference>
<comment type="caution">
    <text evidence="7">The sequence shown here is derived from an EMBL/GenBank/DDBJ whole genome shotgun (WGS) entry which is preliminary data.</text>
</comment>
<evidence type="ECO:0000313" key="7">
    <source>
        <dbReference type="EMBL" id="RKQ60580.1"/>
    </source>
</evidence>
<dbReference type="RefSeq" id="WP_121171448.1">
    <property type="nucleotide sequence ID" value="NZ_RBIE01000003.1"/>
</dbReference>
<keyword evidence="3 5" id="KW-0408">Iron</keyword>
<evidence type="ECO:0000313" key="8">
    <source>
        <dbReference type="Proteomes" id="UP000280881"/>
    </source>
</evidence>
<reference evidence="7 8" key="1">
    <citation type="submission" date="2018-10" db="EMBL/GenBank/DDBJ databases">
        <title>Genomic Encyclopedia of Type Strains, Phase IV (KMG-IV): sequencing the most valuable type-strain genomes for metagenomic binning, comparative biology and taxonomic classification.</title>
        <authorList>
            <person name="Goeker M."/>
        </authorList>
    </citation>
    <scope>NUCLEOTIDE SEQUENCE [LARGE SCALE GENOMIC DNA]</scope>
    <source>
        <strain evidence="7 8">DSM 15521</strain>
    </source>
</reference>
<dbReference type="GO" id="GO:0005506">
    <property type="term" value="F:iron ion binding"/>
    <property type="evidence" value="ECO:0007669"/>
    <property type="project" value="UniProtKB-UniRule"/>
</dbReference>